<feature type="domain" description="DUF7907" evidence="2">
    <location>
        <begin position="24"/>
        <end position="204"/>
    </location>
</feature>
<gene>
    <name evidence="3" type="ORF">B0J11DRAFT_172058</name>
</gene>
<dbReference type="Pfam" id="PF25484">
    <property type="entry name" value="DUF7907"/>
    <property type="match status" value="1"/>
</dbReference>
<comment type="caution">
    <text evidence="3">The sequence shown here is derived from an EMBL/GenBank/DDBJ whole genome shotgun (WGS) entry which is preliminary data.</text>
</comment>
<evidence type="ECO:0000313" key="3">
    <source>
        <dbReference type="EMBL" id="KAH7135839.1"/>
    </source>
</evidence>
<dbReference type="OrthoDB" id="3515453at2759"/>
<dbReference type="Proteomes" id="UP000700596">
    <property type="component" value="Unassembled WGS sequence"/>
</dbReference>
<keyword evidence="1" id="KW-0732">Signal</keyword>
<organism evidence="3 4">
    <name type="scientific">Dendryphion nanum</name>
    <dbReference type="NCBI Taxonomy" id="256645"/>
    <lineage>
        <taxon>Eukaryota</taxon>
        <taxon>Fungi</taxon>
        <taxon>Dikarya</taxon>
        <taxon>Ascomycota</taxon>
        <taxon>Pezizomycotina</taxon>
        <taxon>Dothideomycetes</taxon>
        <taxon>Pleosporomycetidae</taxon>
        <taxon>Pleosporales</taxon>
        <taxon>Torulaceae</taxon>
        <taxon>Dendryphion</taxon>
    </lineage>
</organism>
<keyword evidence="4" id="KW-1185">Reference proteome</keyword>
<evidence type="ECO:0000256" key="1">
    <source>
        <dbReference type="SAM" id="SignalP"/>
    </source>
</evidence>
<evidence type="ECO:0000259" key="2">
    <source>
        <dbReference type="Pfam" id="PF25484"/>
    </source>
</evidence>
<dbReference type="EMBL" id="JAGMWT010000002">
    <property type="protein sequence ID" value="KAH7135839.1"/>
    <property type="molecule type" value="Genomic_DNA"/>
</dbReference>
<proteinExistence type="predicted"/>
<accession>A0A9P9EEU1</accession>
<feature type="signal peptide" evidence="1">
    <location>
        <begin position="1"/>
        <end position="18"/>
    </location>
</feature>
<evidence type="ECO:0000313" key="4">
    <source>
        <dbReference type="Proteomes" id="UP000700596"/>
    </source>
</evidence>
<feature type="chain" id="PRO_5040260514" description="DUF7907 domain-containing protein" evidence="1">
    <location>
        <begin position="19"/>
        <end position="206"/>
    </location>
</feature>
<dbReference type="InterPro" id="IPR057229">
    <property type="entry name" value="DUF7907"/>
</dbReference>
<dbReference type="AlphaFoldDB" id="A0A9P9EEU1"/>
<protein>
    <recommendedName>
        <fullName evidence="2">DUF7907 domain-containing protein</fullName>
    </recommendedName>
</protein>
<name>A0A9P9EEU1_9PLEO</name>
<reference evidence="3" key="1">
    <citation type="journal article" date="2021" name="Nat. Commun.">
        <title>Genetic determinants of endophytism in the Arabidopsis root mycobiome.</title>
        <authorList>
            <person name="Mesny F."/>
            <person name="Miyauchi S."/>
            <person name="Thiergart T."/>
            <person name="Pickel B."/>
            <person name="Atanasova L."/>
            <person name="Karlsson M."/>
            <person name="Huettel B."/>
            <person name="Barry K.W."/>
            <person name="Haridas S."/>
            <person name="Chen C."/>
            <person name="Bauer D."/>
            <person name="Andreopoulos W."/>
            <person name="Pangilinan J."/>
            <person name="LaButti K."/>
            <person name="Riley R."/>
            <person name="Lipzen A."/>
            <person name="Clum A."/>
            <person name="Drula E."/>
            <person name="Henrissat B."/>
            <person name="Kohler A."/>
            <person name="Grigoriev I.V."/>
            <person name="Martin F.M."/>
            <person name="Hacquard S."/>
        </authorList>
    </citation>
    <scope>NUCLEOTIDE SEQUENCE</scope>
    <source>
        <strain evidence="3">MPI-CAGE-CH-0243</strain>
    </source>
</reference>
<sequence length="206" mass="22382">MKISLPTLALAFSTLATAQFNNQSAPFHLYLVSEDKTIDGDTLSTCHEGAAISSLCLSNSTTVSKTAPLPASTFTFNSSDQVVTPNATLGAPGWLTWLLVGGNFEVSEALRFSYDPASNVAHPQLFPGGDGATQLAFDTKDSLNIQGYVDDTQNPPVSGETRAYYRWYACITYYVGYQYQTVNWVLGADKPQNPSCVKVDVKRKFI</sequence>